<keyword evidence="5" id="KW-1185">Reference proteome</keyword>
<dbReference type="InterPro" id="IPR040452">
    <property type="entry name" value="SfsA_C"/>
</dbReference>
<dbReference type="EMBL" id="JALPRK010000003">
    <property type="protein sequence ID" value="MCK8486600.1"/>
    <property type="molecule type" value="Genomic_DNA"/>
</dbReference>
<dbReference type="Gene3D" id="2.40.50.580">
    <property type="match status" value="1"/>
</dbReference>
<dbReference type="Pfam" id="PF17746">
    <property type="entry name" value="SfsA_N"/>
    <property type="match status" value="1"/>
</dbReference>
<evidence type="ECO:0000259" key="2">
    <source>
        <dbReference type="Pfam" id="PF03749"/>
    </source>
</evidence>
<dbReference type="GO" id="GO:0003677">
    <property type="term" value="F:DNA binding"/>
    <property type="evidence" value="ECO:0007669"/>
    <property type="project" value="InterPro"/>
</dbReference>
<proteinExistence type="inferred from homology"/>
<name>A0A9X1XVZ4_9BACL</name>
<dbReference type="Proteomes" id="UP001139534">
    <property type="component" value="Unassembled WGS sequence"/>
</dbReference>
<evidence type="ECO:0000256" key="1">
    <source>
        <dbReference type="HAMAP-Rule" id="MF_00095"/>
    </source>
</evidence>
<accession>A0A9X1XVZ4</accession>
<organism evidence="4 5">
    <name type="scientific">Paenibacillus mellifer</name>
    <dbReference type="NCBI Taxonomy" id="2937794"/>
    <lineage>
        <taxon>Bacteria</taxon>
        <taxon>Bacillati</taxon>
        <taxon>Bacillota</taxon>
        <taxon>Bacilli</taxon>
        <taxon>Bacillales</taxon>
        <taxon>Paenibacillaceae</taxon>
        <taxon>Paenibacillus</taxon>
    </lineage>
</organism>
<dbReference type="Pfam" id="PF03749">
    <property type="entry name" value="SfsA"/>
    <property type="match status" value="1"/>
</dbReference>
<feature type="domain" description="Sugar fermentation stimulation protein C-terminal" evidence="2">
    <location>
        <begin position="80"/>
        <end position="216"/>
    </location>
</feature>
<evidence type="ECO:0000313" key="5">
    <source>
        <dbReference type="Proteomes" id="UP001139534"/>
    </source>
</evidence>
<protein>
    <recommendedName>
        <fullName evidence="1">Sugar fermentation stimulation protein homolog</fullName>
    </recommendedName>
</protein>
<dbReference type="InterPro" id="IPR041465">
    <property type="entry name" value="SfsA_N"/>
</dbReference>
<dbReference type="PANTHER" id="PTHR30545:SF2">
    <property type="entry name" value="SUGAR FERMENTATION STIMULATION PROTEIN A"/>
    <property type="match status" value="1"/>
</dbReference>
<dbReference type="NCBIfam" id="TIGR00230">
    <property type="entry name" value="sfsA"/>
    <property type="match status" value="1"/>
</dbReference>
<reference evidence="4" key="1">
    <citation type="submission" date="2022-04" db="EMBL/GenBank/DDBJ databases">
        <authorList>
            <person name="Seo M.-J."/>
        </authorList>
    </citation>
    <scope>NUCLEOTIDE SEQUENCE</scope>
    <source>
        <strain evidence="4">MBLB2552</strain>
    </source>
</reference>
<dbReference type="CDD" id="cd22359">
    <property type="entry name" value="SfsA-like_bacterial"/>
    <property type="match status" value="1"/>
</dbReference>
<feature type="domain" description="SfsA N-terminal OB" evidence="3">
    <location>
        <begin position="13"/>
        <end position="77"/>
    </location>
</feature>
<dbReference type="PANTHER" id="PTHR30545">
    <property type="entry name" value="SUGAR FERMENTATION STIMULATION PROTEIN A"/>
    <property type="match status" value="1"/>
</dbReference>
<sequence length="228" mass="25531">MKYGDMVRGRLQRRLNRFIAEVVVDGVVERVHVKNTGRLKELLLPDTEVLLEVSDRPERKTKYSLIAAAHDGGWVNVDSQAPNPVAFEALKAGRIAEIGPVTRVKREVTFGDSRFDLYYEQGEQRGFLEVKGVTLQQEGIAMFPDAPTTRGTKHVRELVKAVQEGYAGAVLFVVQMKGCHGFTPYRDMDPDFADVLEEAYRQGVRILAYEAIVTEQEIVLGGSLPVRL</sequence>
<dbReference type="RefSeq" id="WP_248550810.1">
    <property type="nucleotide sequence ID" value="NZ_JALPRK010000003.1"/>
</dbReference>
<gene>
    <name evidence="1 4" type="primary">sfsA</name>
    <name evidence="4" type="ORF">M0651_05350</name>
</gene>
<dbReference type="HAMAP" id="MF_00095">
    <property type="entry name" value="SfsA"/>
    <property type="match status" value="1"/>
</dbReference>
<evidence type="ECO:0000259" key="3">
    <source>
        <dbReference type="Pfam" id="PF17746"/>
    </source>
</evidence>
<comment type="caution">
    <text evidence="4">The sequence shown here is derived from an EMBL/GenBank/DDBJ whole genome shotgun (WGS) entry which is preliminary data.</text>
</comment>
<dbReference type="InterPro" id="IPR005224">
    <property type="entry name" value="SfsA"/>
</dbReference>
<dbReference type="AlphaFoldDB" id="A0A9X1XVZ4"/>
<evidence type="ECO:0000313" key="4">
    <source>
        <dbReference type="EMBL" id="MCK8486600.1"/>
    </source>
</evidence>
<dbReference type="Gene3D" id="3.40.1350.60">
    <property type="match status" value="1"/>
</dbReference>
<comment type="similarity">
    <text evidence="1">Belongs to the SfsA family.</text>
</comment>